<evidence type="ECO:0000259" key="1">
    <source>
        <dbReference type="Pfam" id="PF14311"/>
    </source>
</evidence>
<dbReference type="AlphaFoldDB" id="A0A934SQ44"/>
<dbReference type="EMBL" id="JAEPES010000001">
    <property type="protein sequence ID" value="MBK4346124.1"/>
    <property type="molecule type" value="Genomic_DNA"/>
</dbReference>
<evidence type="ECO:0000313" key="2">
    <source>
        <dbReference type="EMBL" id="MBK4346124.1"/>
    </source>
</evidence>
<feature type="domain" description="Treble clef zinc finger" evidence="1">
    <location>
        <begin position="37"/>
        <end position="97"/>
    </location>
</feature>
<organism evidence="2 3">
    <name type="scientific">Lacisediminihabitans changchengi</name>
    <dbReference type="NCBI Taxonomy" id="2787634"/>
    <lineage>
        <taxon>Bacteria</taxon>
        <taxon>Bacillati</taxon>
        <taxon>Actinomycetota</taxon>
        <taxon>Actinomycetes</taxon>
        <taxon>Micrococcales</taxon>
        <taxon>Microbacteriaceae</taxon>
        <taxon>Lacisediminihabitans</taxon>
    </lineage>
</organism>
<protein>
    <recommendedName>
        <fullName evidence="1">Treble clef zinc finger domain-containing protein</fullName>
    </recommendedName>
</protein>
<accession>A0A934SQ44</accession>
<dbReference type="Pfam" id="PF14311">
    <property type="entry name" value="DUF4379"/>
    <property type="match status" value="1"/>
</dbReference>
<dbReference type="Proteomes" id="UP000636458">
    <property type="component" value="Unassembled WGS sequence"/>
</dbReference>
<dbReference type="RefSeq" id="WP_200554480.1">
    <property type="nucleotide sequence ID" value="NZ_JAEPES010000001.1"/>
</dbReference>
<proteinExistence type="predicted"/>
<gene>
    <name evidence="2" type="ORF">IV501_00620</name>
</gene>
<evidence type="ECO:0000313" key="3">
    <source>
        <dbReference type="Proteomes" id="UP000636458"/>
    </source>
</evidence>
<name>A0A934SQ44_9MICO</name>
<sequence length="361" mass="40013">MTESVDAWWARRQRSKGVAVPYPIGTYREAWQAYPALIRQYHPEFNHGITLTQIPPGAEVLLLWECEVGHRFAATPEEQRSKPGTSRRRSTWCPDCASLAVHRATRARRMPVPESPKVGTPFSCGHPGIAPWTDPDADLRCLLCQRLEESAVNRSELLARVNPARRTALAEEISPKARYSWVCAAGHGTYSARVESVLSGPRCPVCKNARAGAAAVPVGEAFVSALAPKPASRAESELRQGILDRLDVDLTPNAVRVARPFFAHLEVWPDIPIAELKVAIEYDTIGRDGLEHLGKREEVDRRKDRLLRSVGWEVIRIRVGKLLPLGDYDLVAAGISGVLLDRVIERLGEIRGELFVSAYGK</sequence>
<keyword evidence="3" id="KW-1185">Reference proteome</keyword>
<dbReference type="InterPro" id="IPR025487">
    <property type="entry name" value="DUF4379"/>
</dbReference>
<comment type="caution">
    <text evidence="2">The sequence shown here is derived from an EMBL/GenBank/DDBJ whole genome shotgun (WGS) entry which is preliminary data.</text>
</comment>
<reference evidence="2" key="1">
    <citation type="submission" date="2021-01" db="EMBL/GenBank/DDBJ databases">
        <title>Lacisediminihabitans sp. nov. strain G11-30, isolated from Antarctic Soil.</title>
        <authorList>
            <person name="Li J."/>
        </authorList>
    </citation>
    <scope>NUCLEOTIDE SEQUENCE</scope>
    <source>
        <strain evidence="2">G11-30</strain>
    </source>
</reference>